<evidence type="ECO:0000259" key="7">
    <source>
        <dbReference type="Pfam" id="PF00999"/>
    </source>
</evidence>
<dbReference type="RefSeq" id="XP_028885850.1">
    <property type="nucleotide sequence ID" value="XM_029023035.1"/>
</dbReference>
<dbReference type="EMBL" id="NBCO01000005">
    <property type="protein sequence ID" value="ORC91784.1"/>
    <property type="molecule type" value="Genomic_DNA"/>
</dbReference>
<dbReference type="VEuPathDB" id="TriTrypDB:TM35_000053800"/>
<evidence type="ECO:0000256" key="3">
    <source>
        <dbReference type="ARBA" id="ARBA00022989"/>
    </source>
</evidence>
<keyword evidence="4 6" id="KW-0472">Membrane</keyword>
<organism evidence="8 9">
    <name type="scientific">Trypanosoma theileri</name>
    <dbReference type="NCBI Taxonomy" id="67003"/>
    <lineage>
        <taxon>Eukaryota</taxon>
        <taxon>Discoba</taxon>
        <taxon>Euglenozoa</taxon>
        <taxon>Kinetoplastea</taxon>
        <taxon>Metakinetoplastina</taxon>
        <taxon>Trypanosomatida</taxon>
        <taxon>Trypanosomatidae</taxon>
        <taxon>Trypanosoma</taxon>
    </lineage>
</organism>
<evidence type="ECO:0000256" key="4">
    <source>
        <dbReference type="ARBA" id="ARBA00023136"/>
    </source>
</evidence>
<protein>
    <submittedName>
        <fullName evidence="8">Mitochondrial sodium/hydrogen exchanger NHA2</fullName>
    </submittedName>
</protein>
<dbReference type="InterPro" id="IPR006153">
    <property type="entry name" value="Cation/H_exchanger_TM"/>
</dbReference>
<reference evidence="8 9" key="1">
    <citation type="submission" date="2017-03" db="EMBL/GenBank/DDBJ databases">
        <title>An alternative strategy for trypanosome survival in the mammalian bloodstream revealed through genome and transcriptome analysis of the ubiquitous bovine parasite Trypanosoma (Megatrypanum) theileri.</title>
        <authorList>
            <person name="Kelly S."/>
            <person name="Ivens A."/>
            <person name="Mott A."/>
            <person name="O'Neill E."/>
            <person name="Emms D."/>
            <person name="Macleod O."/>
            <person name="Voorheis P."/>
            <person name="Matthews J."/>
            <person name="Matthews K."/>
            <person name="Carrington M."/>
        </authorList>
    </citation>
    <scope>NUCLEOTIDE SEQUENCE [LARGE SCALE GENOMIC DNA]</scope>
    <source>
        <strain evidence="8">Edinburgh</strain>
    </source>
</reference>
<feature type="transmembrane region" description="Helical" evidence="6">
    <location>
        <begin position="665"/>
        <end position="688"/>
    </location>
</feature>
<dbReference type="GO" id="GO:0016020">
    <property type="term" value="C:membrane"/>
    <property type="evidence" value="ECO:0007669"/>
    <property type="project" value="UniProtKB-SubCell"/>
</dbReference>
<dbReference type="AlphaFoldDB" id="A0A1X0P4B5"/>
<feature type="transmembrane region" description="Helical" evidence="6">
    <location>
        <begin position="576"/>
        <end position="592"/>
    </location>
</feature>
<feature type="transmembrane region" description="Helical" evidence="6">
    <location>
        <begin position="300"/>
        <end position="319"/>
    </location>
</feature>
<feature type="compositionally biased region" description="Polar residues" evidence="5">
    <location>
        <begin position="118"/>
        <end position="132"/>
    </location>
</feature>
<feature type="region of interest" description="Disordered" evidence="5">
    <location>
        <begin position="117"/>
        <end position="145"/>
    </location>
</feature>
<evidence type="ECO:0000313" key="8">
    <source>
        <dbReference type="EMBL" id="ORC91784.1"/>
    </source>
</evidence>
<dbReference type="GO" id="GO:1902600">
    <property type="term" value="P:proton transmembrane transport"/>
    <property type="evidence" value="ECO:0007669"/>
    <property type="project" value="InterPro"/>
</dbReference>
<dbReference type="Proteomes" id="UP000192257">
    <property type="component" value="Unassembled WGS sequence"/>
</dbReference>
<feature type="domain" description="Cation/H+ exchanger transmembrane" evidence="7">
    <location>
        <begin position="342"/>
        <end position="732"/>
    </location>
</feature>
<feature type="transmembrane region" description="Helical" evidence="6">
    <location>
        <begin position="755"/>
        <end position="773"/>
    </location>
</feature>
<keyword evidence="9" id="KW-1185">Reference proteome</keyword>
<dbReference type="GO" id="GO:0015297">
    <property type="term" value="F:antiporter activity"/>
    <property type="evidence" value="ECO:0007669"/>
    <property type="project" value="InterPro"/>
</dbReference>
<dbReference type="PANTHER" id="PTHR31102:SF1">
    <property type="entry name" value="CATION_H+ EXCHANGER DOMAIN-CONTAINING PROTEIN"/>
    <property type="match status" value="1"/>
</dbReference>
<evidence type="ECO:0000256" key="1">
    <source>
        <dbReference type="ARBA" id="ARBA00004141"/>
    </source>
</evidence>
<feature type="transmembrane region" description="Helical" evidence="6">
    <location>
        <begin position="484"/>
        <end position="506"/>
    </location>
</feature>
<feature type="transmembrane region" description="Helical" evidence="6">
    <location>
        <begin position="331"/>
        <end position="350"/>
    </location>
</feature>
<comment type="caution">
    <text evidence="8">The sequence shown here is derived from an EMBL/GenBank/DDBJ whole genome shotgun (WGS) entry which is preliminary data.</text>
</comment>
<name>A0A1X0P4B5_9TRYP</name>
<evidence type="ECO:0000313" key="9">
    <source>
        <dbReference type="Proteomes" id="UP000192257"/>
    </source>
</evidence>
<dbReference type="InterPro" id="IPR051843">
    <property type="entry name" value="CPA1_transporter"/>
</dbReference>
<keyword evidence="2 6" id="KW-0812">Transmembrane</keyword>
<evidence type="ECO:0000256" key="2">
    <source>
        <dbReference type="ARBA" id="ARBA00022692"/>
    </source>
</evidence>
<dbReference type="Pfam" id="PF00999">
    <property type="entry name" value="Na_H_Exchanger"/>
    <property type="match status" value="1"/>
</dbReference>
<feature type="transmembrane region" description="Helical" evidence="6">
    <location>
        <begin position="417"/>
        <end position="437"/>
    </location>
</feature>
<dbReference type="PANTHER" id="PTHR31102">
    <property type="match status" value="1"/>
</dbReference>
<dbReference type="OrthoDB" id="423807at2759"/>
<sequence>MASNNPLAEKNHLGDQETVFTETPLGGISNNHHKDNKITSEEVCLPHSVSIDDNPVRLSSSIHLASGVFGEESPCNASTNSVKQEIINLLSDEVATEPGEHPERVFEGSRSDLRCSKSETASHSLARSFQSQHTRKDDDLTSSRCPSVFVDYQNPTSIMASSHRRTSQAYDVRSRASTKVSVDFSSTNSYTHEHVPGPFSEEMQPESPIFVRQPVSTEDLMHERNIVRSFNALSSEERRLEIVHALFEKHIQPYERRPSFTADTWDKIKRVGNNEKNFAIQFDRKRFCFYVTLIHRKYRLFLFSFLLRLFCFFLLWVIMYCLISPTDFIPGGLYFDTATTIFFAGVLGTVVSRISRVPSLVCIIAAGILYNNIPTTGYLTSGISSTMRVFVGTFGLAVGVLRAGLSLNITALKENLLSYMMFGILPMAAEAVVHGFLCKELFGYPNFQWAMMEGFIVSAIAPSVVAPALIDLQRKGYGTRGGPAMMLLTCTTIDAAICVWAIQLLLAFEFSTMSRTLAIILAPVQMIAGFFGGIALGGIMYFFLFYVLFKEGEWISVSDAAPLRVTLRHATHARRWALALFLLLSFAVLAAGRMGASLGGAGVGASAMAAVFGRLSSRRAAGNGAAVRQDLARSLATVWDYAVMPALFALTGADIDVHEVFNRDFIGYAIAVTVAGLAARFVVAVLTPRLMRMPLTWRELLFCGIGSLGKGSVQGALGAAAMINAQQELLRAVTEEEIAQAERRVAYGRVMKNTAVLSMLIACPLCAILIASLSQKLLKRDAELPYEVVGSNSEEEKKSAEQKSS</sequence>
<comment type="subcellular location">
    <subcellularLocation>
        <location evidence="1">Membrane</location>
        <topology evidence="1">Multi-pass membrane protein</topology>
    </subcellularLocation>
</comment>
<feature type="transmembrane region" description="Helical" evidence="6">
    <location>
        <begin position="526"/>
        <end position="549"/>
    </location>
</feature>
<feature type="transmembrane region" description="Helical" evidence="6">
    <location>
        <begin position="357"/>
        <end position="373"/>
    </location>
</feature>
<dbReference type="STRING" id="67003.A0A1X0P4B5"/>
<proteinExistence type="predicted"/>
<accession>A0A1X0P4B5</accession>
<feature type="transmembrane region" description="Helical" evidence="6">
    <location>
        <begin position="385"/>
        <end position="405"/>
    </location>
</feature>
<gene>
    <name evidence="8" type="ORF">TM35_000053800</name>
</gene>
<feature type="transmembrane region" description="Helical" evidence="6">
    <location>
        <begin position="449"/>
        <end position="472"/>
    </location>
</feature>
<evidence type="ECO:0000256" key="6">
    <source>
        <dbReference type="SAM" id="Phobius"/>
    </source>
</evidence>
<keyword evidence="3 6" id="KW-1133">Transmembrane helix</keyword>
<evidence type="ECO:0000256" key="5">
    <source>
        <dbReference type="SAM" id="MobiDB-lite"/>
    </source>
</evidence>
<dbReference type="GeneID" id="39982815"/>